<dbReference type="RefSeq" id="XP_016513324.1">
    <property type="nucleotide sequence ID" value="XM_016657838.1"/>
</dbReference>
<reference evidence="5 6" key="2">
    <citation type="submission" date="2025-04" db="UniProtKB">
        <authorList>
            <consortium name="RefSeq"/>
        </authorList>
    </citation>
    <scope>IDENTIFICATION</scope>
</reference>
<dbReference type="RefSeq" id="XP_016513326.1">
    <property type="nucleotide sequence ID" value="XM_016657840.1"/>
</dbReference>
<reference key="1">
    <citation type="journal article" date="2014" name="Nat. Commun.">
        <title>The tobacco genome sequence and its comparison with those of tomato and potato.</title>
        <authorList>
            <person name="Sierro N."/>
            <person name="Battey J.N."/>
            <person name="Ouadi S."/>
            <person name="Bakaher N."/>
            <person name="Bovet L."/>
            <person name="Willig A."/>
            <person name="Goepfert S."/>
            <person name="Peitsch M.C."/>
            <person name="Ivanov N.V."/>
        </authorList>
    </citation>
    <scope>NUCLEOTIDE SEQUENCE [LARGE SCALE GENOMIC DNA]</scope>
    <source>
        <strain>cv. TN90</strain>
    </source>
</reference>
<evidence type="ECO:0000259" key="2">
    <source>
        <dbReference type="Pfam" id="PF03108"/>
    </source>
</evidence>
<keyword evidence="4" id="KW-1185">Reference proteome</keyword>
<feature type="domain" description="MULE transposase" evidence="3">
    <location>
        <begin position="395"/>
        <end position="447"/>
    </location>
</feature>
<dbReference type="GeneID" id="107830310"/>
<evidence type="ECO:0000313" key="7">
    <source>
        <dbReference type="RefSeq" id="XP_016513326.1"/>
    </source>
</evidence>
<dbReference type="InterPro" id="IPR018289">
    <property type="entry name" value="MULE_transposase_dom"/>
</dbReference>
<dbReference type="KEGG" id="nta:107830310"/>
<evidence type="ECO:0000313" key="4">
    <source>
        <dbReference type="Proteomes" id="UP000790787"/>
    </source>
</evidence>
<accession>A0A1S4DIV1</accession>
<dbReference type="Pfam" id="PF03108">
    <property type="entry name" value="DBD_Tnp_Mut"/>
    <property type="match status" value="1"/>
</dbReference>
<feature type="compositionally biased region" description="Basic and acidic residues" evidence="1">
    <location>
        <begin position="72"/>
        <end position="86"/>
    </location>
</feature>
<evidence type="ECO:0000256" key="1">
    <source>
        <dbReference type="SAM" id="MobiDB-lite"/>
    </source>
</evidence>
<protein>
    <recommendedName>
        <fullName evidence="8">Transposase MuDR plant domain-containing protein</fullName>
    </recommendedName>
</protein>
<proteinExistence type="predicted"/>
<dbReference type="PANTHER" id="PTHR31973:SF187">
    <property type="entry name" value="MUTATOR TRANSPOSASE MUDRA PROTEIN"/>
    <property type="match status" value="1"/>
</dbReference>
<dbReference type="Pfam" id="PF10551">
    <property type="entry name" value="MULE"/>
    <property type="match status" value="1"/>
</dbReference>
<dbReference type="OMA" id="RIHASYW"/>
<organism evidence="6">
    <name type="scientific">Nicotiana tabacum</name>
    <name type="common">Common tobacco</name>
    <dbReference type="NCBI Taxonomy" id="4097"/>
    <lineage>
        <taxon>Eukaryota</taxon>
        <taxon>Viridiplantae</taxon>
        <taxon>Streptophyta</taxon>
        <taxon>Embryophyta</taxon>
        <taxon>Tracheophyta</taxon>
        <taxon>Spermatophyta</taxon>
        <taxon>Magnoliopsida</taxon>
        <taxon>eudicotyledons</taxon>
        <taxon>Gunneridae</taxon>
        <taxon>Pentapetalae</taxon>
        <taxon>asterids</taxon>
        <taxon>lamiids</taxon>
        <taxon>Solanales</taxon>
        <taxon>Solanaceae</taxon>
        <taxon>Nicotianoideae</taxon>
        <taxon>Nicotianeae</taxon>
        <taxon>Nicotiana</taxon>
    </lineage>
</organism>
<sequence length="461" mass="52661">MVLEMVKNHKNIDTFELYVEENLTDFGGNVEAAGEIGSYDAGGYGNALADNTQGEGGVVVYMTNEPAENNIEEDKSVEDSDSDRTYSPESDEENNFEDDFEYFVDGDTLSDSFEDINKLLQNNLNSGITRDIDEPYIDHTVIKNIHNDSYYGRSDGLSEEGVRSDSEDLSGDGETKCDAPNKDIEWFNEETDMENPILFTGLSFCSVQQFRKALRQHAIKNGFEVGFEKNESDKVITHCKRLCGWRIHASYWKKTTAFQIKTLYGMPHRCPRTFKNKIAHSTWVAKRFMKDLLDAPNWSIQGFRRTVKRKCGVIISKKQGYRARKTATEWIKGNFYKQFHRVRDYCEMVLKQNPGSAAFLCLDRYSLQQLSSFKRVFIIFSALKEGFMSGCRPMIGLDAYFLKGPLGGQLMTAIARDGNNQMFPLAIAVVESECKESWTWFLESLIDQIGVPEEKRWAFHS</sequence>
<feature type="region of interest" description="Disordered" evidence="1">
    <location>
        <begin position="68"/>
        <end position="95"/>
    </location>
</feature>
<dbReference type="PaxDb" id="4097-A0A1S4DIV1"/>
<dbReference type="RefSeq" id="XP_016513325.1">
    <property type="nucleotide sequence ID" value="XM_016657839.1"/>
</dbReference>
<dbReference type="PANTHER" id="PTHR31973">
    <property type="entry name" value="POLYPROTEIN, PUTATIVE-RELATED"/>
    <property type="match status" value="1"/>
</dbReference>
<dbReference type="AlphaFoldDB" id="A0A1S4DIV1"/>
<feature type="domain" description="Transposase MuDR plant" evidence="2">
    <location>
        <begin position="199"/>
        <end position="260"/>
    </location>
</feature>
<dbReference type="InterPro" id="IPR004332">
    <property type="entry name" value="Transposase_MuDR"/>
</dbReference>
<dbReference type="Proteomes" id="UP000790787">
    <property type="component" value="Chromosome 6"/>
</dbReference>
<evidence type="ECO:0000313" key="6">
    <source>
        <dbReference type="RefSeq" id="XP_016513325.1"/>
    </source>
</evidence>
<name>A0A1S4DIV1_TOBAC</name>
<feature type="region of interest" description="Disordered" evidence="1">
    <location>
        <begin position="154"/>
        <end position="175"/>
    </location>
</feature>
<dbReference type="OrthoDB" id="1305516at2759"/>
<dbReference type="STRING" id="4097.A0A1S4DIV1"/>
<gene>
    <name evidence="5 6 7" type="primary">LOC107830310</name>
</gene>
<evidence type="ECO:0008006" key="8">
    <source>
        <dbReference type="Google" id="ProtNLM"/>
    </source>
</evidence>
<evidence type="ECO:0000259" key="3">
    <source>
        <dbReference type="Pfam" id="PF10551"/>
    </source>
</evidence>
<evidence type="ECO:0000313" key="5">
    <source>
        <dbReference type="RefSeq" id="XP_016513324.1"/>
    </source>
</evidence>